<reference evidence="1" key="1">
    <citation type="submission" date="2020-08" db="EMBL/GenBank/DDBJ databases">
        <title>Multicomponent nature underlies the extraordinary mechanical properties of spider dragline silk.</title>
        <authorList>
            <person name="Kono N."/>
            <person name="Nakamura H."/>
            <person name="Mori M."/>
            <person name="Yoshida Y."/>
            <person name="Ohtoshi R."/>
            <person name="Malay A.D."/>
            <person name="Moran D.A.P."/>
            <person name="Tomita M."/>
            <person name="Numata K."/>
            <person name="Arakawa K."/>
        </authorList>
    </citation>
    <scope>NUCLEOTIDE SEQUENCE</scope>
</reference>
<keyword evidence="2" id="KW-1185">Reference proteome</keyword>
<gene>
    <name evidence="1" type="ORF">TNIN_409471</name>
</gene>
<organism evidence="1 2">
    <name type="scientific">Trichonephila inaurata madagascariensis</name>
    <dbReference type="NCBI Taxonomy" id="2747483"/>
    <lineage>
        <taxon>Eukaryota</taxon>
        <taxon>Metazoa</taxon>
        <taxon>Ecdysozoa</taxon>
        <taxon>Arthropoda</taxon>
        <taxon>Chelicerata</taxon>
        <taxon>Arachnida</taxon>
        <taxon>Araneae</taxon>
        <taxon>Araneomorphae</taxon>
        <taxon>Entelegynae</taxon>
        <taxon>Araneoidea</taxon>
        <taxon>Nephilidae</taxon>
        <taxon>Trichonephila</taxon>
        <taxon>Trichonephila inaurata</taxon>
    </lineage>
</organism>
<name>A0A8X6Y2Y2_9ARAC</name>
<evidence type="ECO:0000313" key="2">
    <source>
        <dbReference type="Proteomes" id="UP000886998"/>
    </source>
</evidence>
<sequence length="140" mass="16127">MEKERTRNVGTALPPNLSCHSDDLRISDYPQDDLYSDNCLDIADDRPPFHTKVGGKPFNSLFVRPDEIRLSTVEFEVFQKSREKEREKSVRSLVNKRLFRAVFTVGRQMVEATEREVIGRFLGHIKRNCERRAGPNGFSG</sequence>
<dbReference type="EMBL" id="BMAV01014891">
    <property type="protein sequence ID" value="GFY63676.1"/>
    <property type="molecule type" value="Genomic_DNA"/>
</dbReference>
<proteinExistence type="predicted"/>
<comment type="caution">
    <text evidence="1">The sequence shown here is derived from an EMBL/GenBank/DDBJ whole genome shotgun (WGS) entry which is preliminary data.</text>
</comment>
<protein>
    <submittedName>
        <fullName evidence="1">Uncharacterized protein</fullName>
    </submittedName>
</protein>
<accession>A0A8X6Y2Y2</accession>
<dbReference type="Proteomes" id="UP000886998">
    <property type="component" value="Unassembled WGS sequence"/>
</dbReference>
<dbReference type="OrthoDB" id="10378866at2759"/>
<evidence type="ECO:0000313" key="1">
    <source>
        <dbReference type="EMBL" id="GFY63676.1"/>
    </source>
</evidence>
<dbReference type="AlphaFoldDB" id="A0A8X6Y2Y2"/>